<dbReference type="GO" id="GO:0005524">
    <property type="term" value="F:ATP binding"/>
    <property type="evidence" value="ECO:0007669"/>
    <property type="project" value="InterPro"/>
</dbReference>
<feature type="transmembrane region" description="Helical" evidence="1">
    <location>
        <begin position="21"/>
        <end position="41"/>
    </location>
</feature>
<dbReference type="Gene3D" id="3.40.50.300">
    <property type="entry name" value="P-loop containing nucleotide triphosphate hydrolases"/>
    <property type="match status" value="1"/>
</dbReference>
<dbReference type="InterPro" id="IPR003959">
    <property type="entry name" value="ATPase_AAA_core"/>
</dbReference>
<organism evidence="3">
    <name type="scientific">Selaginella kraussiana</name>
    <dbReference type="NCBI Taxonomy" id="81964"/>
    <lineage>
        <taxon>Eukaryota</taxon>
        <taxon>Viridiplantae</taxon>
        <taxon>Streptophyta</taxon>
        <taxon>Embryophyta</taxon>
        <taxon>Tracheophyta</taxon>
        <taxon>Lycopodiopsida</taxon>
        <taxon>Selaginellales</taxon>
        <taxon>Selaginellaceae</taxon>
        <taxon>Selaginella</taxon>
    </lineage>
</organism>
<evidence type="ECO:0000313" key="3">
    <source>
        <dbReference type="EMBL" id="AZU95826.1"/>
    </source>
</evidence>
<proteinExistence type="predicted"/>
<protein>
    <submittedName>
        <fullName evidence="3">Hypothetical chloroplast RF2</fullName>
    </submittedName>
</protein>
<dbReference type="RefSeq" id="YP_009555709.1">
    <property type="nucleotide sequence ID" value="NC_040926.1"/>
</dbReference>
<geneLocation type="plastid" evidence="3"/>
<dbReference type="InterPro" id="IPR027417">
    <property type="entry name" value="P-loop_NTPase"/>
</dbReference>
<keyword evidence="1" id="KW-1133">Transmembrane helix</keyword>
<dbReference type="EMBL" id="MH549643">
    <property type="protein sequence ID" value="AZU95826.1"/>
    <property type="molecule type" value="Genomic_DNA"/>
</dbReference>
<gene>
    <name evidence="3" type="primary">ycf2</name>
</gene>
<keyword evidence="1" id="KW-0472">Membrane</keyword>
<name>A0A3Q9R3B3_9TRAC</name>
<feature type="domain" description="ATPase AAA-type core" evidence="2">
    <location>
        <begin position="237"/>
        <end position="383"/>
    </location>
</feature>
<dbReference type="Pfam" id="PF00004">
    <property type="entry name" value="AAA"/>
    <property type="match status" value="1"/>
</dbReference>
<keyword evidence="3" id="KW-0934">Plastid</keyword>
<evidence type="ECO:0000259" key="2">
    <source>
        <dbReference type="Pfam" id="PF00004"/>
    </source>
</evidence>
<dbReference type="GeneID" id="39109933"/>
<accession>A0A3Q9R3B3</accession>
<reference evidence="3" key="1">
    <citation type="journal article" date="2018" name="New Phytol.">
        <title>Lycophyte plastid genomics: extreme variation in GC, gene and intron content and multiple inversions between a direct and inverted orientation of the rRNA repeat.</title>
        <authorList>
            <person name="Mower J.P."/>
            <person name="Ma P.F."/>
            <person name="Grewe F."/>
            <person name="Taylor A."/>
            <person name="Michael T.P."/>
            <person name="VanBuren R."/>
            <person name="Qiu Y.L."/>
        </authorList>
    </citation>
    <scope>NUCLEOTIDE SEQUENCE</scope>
</reference>
<keyword evidence="1" id="KW-0812">Transmembrane</keyword>
<evidence type="ECO:0000256" key="1">
    <source>
        <dbReference type="SAM" id="Phobius"/>
    </source>
</evidence>
<dbReference type="GO" id="GO:0016887">
    <property type="term" value="F:ATP hydrolysis activity"/>
    <property type="evidence" value="ECO:0007669"/>
    <property type="project" value="InterPro"/>
</dbReference>
<sequence length="922" mass="102565">MALDRLQRELAFECPSIDGWNNGYLIIIGVLLSTFVVPVLARGSDCIDLWIRPGIIRFWLYRAGNHNNLGLPRRTNEYRMVGAGRWSMKSFTTNLKHRVRNCGYYFINVIPRTWMGSHEGLDTHSPSELLIRSQFLVTSKKDLRHALVGPHNYFFRDKYRRDDRVQESCYLRYLGGRSYEGMPKKDISHFLKSKTWVLSALWQVITPRNGAPLIPPAASQSGSSLSGGVLSVGSTAETGRSYLTDDLAVDFSATLVSISMGNLCETERYIMMIKSTKMKSNMKLLAFNLCRPITWSKLIEGMSSCIIWIRDMHKLDLRREEEFLGQAEIEIDTEFATRSVSISLDGLTDHAKSTIIVGSTYTPGEMDPSLIRPNRSDRLINVRMLSTPPRRQRRFPSIRPPRGYDPTMIKADGTSTHLNAFGYRVLRHARDLIALTHGVSAVGLCSRSISYRVNAVESIMIGQAIGEHDIYLDTVTNYSGYAYRTGRAVARSPVIGLILLSPSLGFPSCGGEMESPTFTRHTGCMHECEPPYVAGVAGEYAALARASGRLAGSAAHFWAVEESDSISFVRFTECDFAVVRAILDDSMLGEYNWSETHKGRFLAPTGSRFVDRHYSISIGSRLARERRKGGATLRATYNSESGNKYGNAMAIEETTARTHGKGPGKAPNEYWSKAAPDAAKYVPVGPSRAMKDKKTSRPPIHDAVDSITFQGSTWAHQMERDEGGMDGKIIYGPVLLMGKRFIWWHPWAHSEGCPFVGSPHSAKFISYEVGFMPEIGIDESEIVFHSRTADEFTMLMAVICEGNSMLDVAHRGKSIIVNQGSRSELAAGAQNIAAAERTIYGRTAALGTSEHTRLFYPTYMFQGWWLDVDPPTGTVARELPNPQERLGIGSLACGTPIQSVVIESHRYFFKGFSAGVAYPFGN</sequence>
<dbReference type="AlphaFoldDB" id="A0A3Q9R3B3"/>